<dbReference type="PANTHER" id="PTHR42948:SF1">
    <property type="entry name" value="TRANSPORTER"/>
    <property type="match status" value="1"/>
</dbReference>
<dbReference type="PROSITE" id="PS50267">
    <property type="entry name" value="NA_NEUROTRAN_SYMP_3"/>
    <property type="match status" value="1"/>
</dbReference>
<feature type="transmembrane region" description="Helical" evidence="7">
    <location>
        <begin position="109"/>
        <end position="133"/>
    </location>
</feature>
<reference evidence="8 9" key="1">
    <citation type="journal article" date="2008" name="BMC Genomics">
        <title>Complete genome of Phenylobacterium zucineum - a novel facultative intracellular bacterium isolated from human erythroleukemia cell line K562.</title>
        <authorList>
            <person name="Luo Y."/>
            <person name="Xu X."/>
            <person name="Ding Z."/>
            <person name="Liu Z."/>
            <person name="Zhang B."/>
            <person name="Yan Z."/>
            <person name="Sun J."/>
            <person name="Hu S."/>
            <person name="Hu X."/>
        </authorList>
    </citation>
    <scope>NUCLEOTIDE SEQUENCE [LARGE SCALE GENOMIC DNA]</scope>
    <source>
        <strain evidence="8 9">HLK1</strain>
    </source>
</reference>
<dbReference type="InterPro" id="IPR047218">
    <property type="entry name" value="YocR/YhdH-like"/>
</dbReference>
<sequence>MTIADSAASGARTQTGAADAAPEWSSRAAFIAAAVGSAVGLGNIWKFPYMAGVSGGGAFVLTYLGFVALVGVPVLIAELLLGRHGGPSIVQALGRMAAGARGGRLWNGLGWFVALTALGVLSFYSVVAGWALAYAAKAAVGGLSALTPQASTRTFDALLADPAQMIAWHTLVMGAVVAIVARGVKGGIERAVRWLMPLLTALLVVLAVYAGGVGDFARAVEFLFRPDVSALTPEVAMAAAGHAFFTLSLGLGAMMVYGAYVPKSVSIPRAAVWVAAADTVCALLAGLAIFPLVFGFGLDPAAGPGLIFVTLPVAFAAMPGGAVVGALFFLLIVVAALTSAVALIEPLAAALGGAGERRRVWTLRLAAGAWALGLASVFSFNLWSDVRLFGQTVFDFIAHVTGDLALPLGGLGFAVFAGWVAGRSLTAADFGSPRVHAAWLLLVRFVAPTVLALVFLDLLV</sequence>
<feature type="transmembrane region" description="Helical" evidence="7">
    <location>
        <begin position="57"/>
        <end position="81"/>
    </location>
</feature>
<accession>B4R9P4</accession>
<keyword evidence="2 6" id="KW-0813">Transport</keyword>
<keyword evidence="5 7" id="KW-0472">Membrane</keyword>
<dbReference type="GO" id="GO:0016020">
    <property type="term" value="C:membrane"/>
    <property type="evidence" value="ECO:0007669"/>
    <property type="project" value="UniProtKB-SubCell"/>
</dbReference>
<feature type="transmembrane region" description="Helical" evidence="7">
    <location>
        <begin position="237"/>
        <end position="260"/>
    </location>
</feature>
<dbReference type="InterPro" id="IPR000175">
    <property type="entry name" value="Na/ntran_symport"/>
</dbReference>
<dbReference type="InterPro" id="IPR037272">
    <property type="entry name" value="SNS_sf"/>
</dbReference>
<dbReference type="EMBL" id="CP000747">
    <property type="protein sequence ID" value="ACG77808.1"/>
    <property type="molecule type" value="Genomic_DNA"/>
</dbReference>
<keyword evidence="3 6" id="KW-0812">Transmembrane</keyword>
<comment type="similarity">
    <text evidence="6">Belongs to the sodium:neurotransmitter symporter (SNF) (TC 2.A.22) family.</text>
</comment>
<dbReference type="RefSeq" id="WP_012521952.1">
    <property type="nucleotide sequence ID" value="NC_011144.1"/>
</dbReference>
<feature type="transmembrane region" description="Helical" evidence="7">
    <location>
        <begin position="166"/>
        <end position="184"/>
    </location>
</feature>
<dbReference type="STRING" id="450851.PHZ_c1394"/>
<evidence type="ECO:0000256" key="5">
    <source>
        <dbReference type="ARBA" id="ARBA00023136"/>
    </source>
</evidence>
<feature type="transmembrane region" description="Helical" evidence="7">
    <location>
        <begin position="196"/>
        <end position="217"/>
    </location>
</feature>
<feature type="transmembrane region" description="Helical" evidence="7">
    <location>
        <begin position="272"/>
        <end position="294"/>
    </location>
</feature>
<dbReference type="PROSITE" id="PS00610">
    <property type="entry name" value="NA_NEUROTRAN_SYMP_1"/>
    <property type="match status" value="1"/>
</dbReference>
<keyword evidence="9" id="KW-1185">Reference proteome</keyword>
<dbReference type="AlphaFoldDB" id="B4R9P4"/>
<evidence type="ECO:0000256" key="6">
    <source>
        <dbReference type="RuleBase" id="RU003732"/>
    </source>
</evidence>
<feature type="transmembrane region" description="Helical" evidence="7">
    <location>
        <begin position="365"/>
        <end position="384"/>
    </location>
</feature>
<dbReference type="OrthoDB" id="9762833at2"/>
<name>B4R9P4_PHEZH</name>
<dbReference type="PRINTS" id="PR00176">
    <property type="entry name" value="NANEUSMPORT"/>
</dbReference>
<keyword evidence="6" id="KW-0769">Symport</keyword>
<evidence type="ECO:0000256" key="7">
    <source>
        <dbReference type="SAM" id="Phobius"/>
    </source>
</evidence>
<protein>
    <recommendedName>
        <fullName evidence="6">Transporter</fullName>
    </recommendedName>
</protein>
<dbReference type="HOGENOM" id="CLU_006855_3_4_5"/>
<dbReference type="SUPFAM" id="SSF161070">
    <property type="entry name" value="SNF-like"/>
    <property type="match status" value="1"/>
</dbReference>
<evidence type="ECO:0000256" key="4">
    <source>
        <dbReference type="ARBA" id="ARBA00022989"/>
    </source>
</evidence>
<feature type="transmembrane region" description="Helical" evidence="7">
    <location>
        <begin position="437"/>
        <end position="456"/>
    </location>
</feature>
<dbReference type="NCBIfam" id="NF037979">
    <property type="entry name" value="Na_transp"/>
    <property type="match status" value="1"/>
</dbReference>
<feature type="transmembrane region" description="Helical" evidence="7">
    <location>
        <begin position="314"/>
        <end position="344"/>
    </location>
</feature>
<keyword evidence="4 7" id="KW-1133">Transmembrane helix</keyword>
<dbReference type="PANTHER" id="PTHR42948">
    <property type="entry name" value="TRANSPORTER"/>
    <property type="match status" value="1"/>
</dbReference>
<gene>
    <name evidence="8" type="ordered locus">PHZ_c1394</name>
</gene>
<dbReference type="GO" id="GO:0015293">
    <property type="term" value="F:symporter activity"/>
    <property type="evidence" value="ECO:0007669"/>
    <property type="project" value="UniProtKB-KW"/>
</dbReference>
<dbReference type="KEGG" id="pzu:PHZ_c1394"/>
<evidence type="ECO:0000256" key="3">
    <source>
        <dbReference type="ARBA" id="ARBA00022692"/>
    </source>
</evidence>
<feature type="transmembrane region" description="Helical" evidence="7">
    <location>
        <begin position="404"/>
        <end position="425"/>
    </location>
</feature>
<dbReference type="Pfam" id="PF00209">
    <property type="entry name" value="SNF"/>
    <property type="match status" value="2"/>
</dbReference>
<feature type="transmembrane region" description="Helical" evidence="7">
    <location>
        <begin position="28"/>
        <end position="45"/>
    </location>
</feature>
<proteinExistence type="inferred from homology"/>
<dbReference type="CDD" id="cd10336">
    <property type="entry name" value="SLC6sbd_Tyt1-Like"/>
    <property type="match status" value="1"/>
</dbReference>
<evidence type="ECO:0000256" key="2">
    <source>
        <dbReference type="ARBA" id="ARBA00022448"/>
    </source>
</evidence>
<evidence type="ECO:0000313" key="9">
    <source>
        <dbReference type="Proteomes" id="UP000001868"/>
    </source>
</evidence>
<evidence type="ECO:0000313" key="8">
    <source>
        <dbReference type="EMBL" id="ACG77808.1"/>
    </source>
</evidence>
<comment type="subcellular location">
    <subcellularLocation>
        <location evidence="1">Membrane</location>
        <topology evidence="1">Multi-pass membrane protein</topology>
    </subcellularLocation>
</comment>
<evidence type="ECO:0000256" key="1">
    <source>
        <dbReference type="ARBA" id="ARBA00004141"/>
    </source>
</evidence>
<dbReference type="Proteomes" id="UP000001868">
    <property type="component" value="Chromosome"/>
</dbReference>
<dbReference type="eggNOG" id="COG0733">
    <property type="taxonomic scope" value="Bacteria"/>
</dbReference>
<organism evidence="8 9">
    <name type="scientific">Phenylobacterium zucineum (strain HLK1)</name>
    <dbReference type="NCBI Taxonomy" id="450851"/>
    <lineage>
        <taxon>Bacteria</taxon>
        <taxon>Pseudomonadati</taxon>
        <taxon>Pseudomonadota</taxon>
        <taxon>Alphaproteobacteria</taxon>
        <taxon>Caulobacterales</taxon>
        <taxon>Caulobacteraceae</taxon>
        <taxon>Phenylobacterium</taxon>
    </lineage>
</organism>